<evidence type="ECO:0000256" key="4">
    <source>
        <dbReference type="RuleBase" id="RU362029"/>
    </source>
</evidence>
<evidence type="ECO:0000313" key="6">
    <source>
        <dbReference type="Proteomes" id="UP000094849"/>
    </source>
</evidence>
<dbReference type="PANTHER" id="PTHR30041">
    <property type="entry name" value="ARSENATE REDUCTASE"/>
    <property type="match status" value="1"/>
</dbReference>
<accession>A0A1E2UPV3</accession>
<gene>
    <name evidence="5" type="ORF">A3196_07110</name>
</gene>
<protein>
    <recommendedName>
        <fullName evidence="4">Arsenate reductase</fullName>
        <ecNumber evidence="4">1.20.4.1</ecNumber>
    </recommendedName>
</protein>
<dbReference type="NCBIfam" id="TIGR00014">
    <property type="entry name" value="arsC"/>
    <property type="match status" value="1"/>
</dbReference>
<comment type="caution">
    <text evidence="5">The sequence shown here is derived from an EMBL/GenBank/DDBJ whole genome shotgun (WGS) entry which is preliminary data.</text>
</comment>
<evidence type="ECO:0000256" key="3">
    <source>
        <dbReference type="PROSITE-ProRule" id="PRU01282"/>
    </source>
</evidence>
<reference evidence="5 6" key="1">
    <citation type="submission" date="2016-03" db="EMBL/GenBank/DDBJ databases">
        <title>Chemosynthetic sulphur-oxidizing symbionts of marine invertebrate animals are capable of nitrogen fixation.</title>
        <authorList>
            <person name="Petersen J.M."/>
            <person name="Kemper A."/>
            <person name="Gruber-Vodicka H."/>
            <person name="Cardini U."/>
            <person name="Geest Mvander."/>
            <person name="Kleiner M."/>
            <person name="Bulgheresi S."/>
            <person name="Fussmann M."/>
            <person name="Herbold C."/>
            <person name="Seah B.K.B."/>
            <person name="Antony C.Paul."/>
            <person name="Liu D."/>
            <person name="Belitz A."/>
            <person name="Weber M."/>
        </authorList>
    </citation>
    <scope>NUCLEOTIDE SEQUENCE [LARGE SCALE GENOMIC DNA]</scope>
    <source>
        <strain evidence="5">G_D</strain>
    </source>
</reference>
<dbReference type="InterPro" id="IPR006660">
    <property type="entry name" value="Arsenate_reductase-like"/>
</dbReference>
<dbReference type="PANTHER" id="PTHR30041:SF4">
    <property type="entry name" value="ARSENATE REDUCTASE"/>
    <property type="match status" value="1"/>
</dbReference>
<name>A0A1E2UPV3_9GAMM</name>
<dbReference type="GO" id="GO:0008794">
    <property type="term" value="F:arsenate reductase (glutaredoxin) activity"/>
    <property type="evidence" value="ECO:0007669"/>
    <property type="project" value="UniProtKB-UniRule"/>
</dbReference>
<dbReference type="STRING" id="1818881.A3196_07110"/>
<dbReference type="InterPro" id="IPR036249">
    <property type="entry name" value="Thioredoxin-like_sf"/>
</dbReference>
<dbReference type="PROSITE" id="PS51353">
    <property type="entry name" value="ARSC"/>
    <property type="match status" value="1"/>
</dbReference>
<keyword evidence="2 4" id="KW-0560">Oxidoreductase</keyword>
<sequence length="121" mass="14126">MRQETRMTTEIYHNPRCSKSRQTLQLLEEQGVEPEIVEYLKTPPDSKTLETILDMLGLEPRELMRRKEPEYKQNQLDNPELSRKQLIEAMVAHPKLIERPIVIKNGKAAIGRPPEKVLEIL</sequence>
<dbReference type="Gene3D" id="3.40.30.10">
    <property type="entry name" value="Glutaredoxin"/>
    <property type="match status" value="1"/>
</dbReference>
<comment type="catalytic activity">
    <reaction evidence="4">
        <text>[glutaredoxin]-dithiol + arsenate + glutathione + H(+) = glutathionyl-S-S-[glutaredoxin] + arsenite + H2O</text>
        <dbReference type="Rhea" id="RHEA:22016"/>
        <dbReference type="Rhea" id="RHEA-COMP:10729"/>
        <dbReference type="Rhea" id="RHEA-COMP:17668"/>
        <dbReference type="ChEBI" id="CHEBI:15377"/>
        <dbReference type="ChEBI" id="CHEBI:15378"/>
        <dbReference type="ChEBI" id="CHEBI:29242"/>
        <dbReference type="ChEBI" id="CHEBI:29950"/>
        <dbReference type="ChEBI" id="CHEBI:48597"/>
        <dbReference type="ChEBI" id="CHEBI:57925"/>
        <dbReference type="ChEBI" id="CHEBI:146199"/>
        <dbReference type="EC" id="1.20.4.1"/>
    </reaction>
</comment>
<evidence type="ECO:0000313" key="5">
    <source>
        <dbReference type="EMBL" id="ODB96544.1"/>
    </source>
</evidence>
<evidence type="ECO:0000256" key="1">
    <source>
        <dbReference type="ARBA" id="ARBA00007198"/>
    </source>
</evidence>
<dbReference type="EC" id="1.20.4.1" evidence="4"/>
<dbReference type="EMBL" id="LVJZ01000003">
    <property type="protein sequence ID" value="ODB96544.1"/>
    <property type="molecule type" value="Genomic_DNA"/>
</dbReference>
<dbReference type="Proteomes" id="UP000094849">
    <property type="component" value="Unassembled WGS sequence"/>
</dbReference>
<dbReference type="InterPro" id="IPR006659">
    <property type="entry name" value="Arsenate_reductase"/>
</dbReference>
<evidence type="ECO:0000256" key="2">
    <source>
        <dbReference type="ARBA" id="ARBA00023002"/>
    </source>
</evidence>
<dbReference type="Pfam" id="PF03960">
    <property type="entry name" value="ArsC"/>
    <property type="match status" value="1"/>
</dbReference>
<comment type="similarity">
    <text evidence="1 3 4">Belongs to the ArsC family.</text>
</comment>
<dbReference type="AlphaFoldDB" id="A0A1E2UPV3"/>
<organism evidence="5 6">
    <name type="scientific">Candidatus Thiodiazotropha endoloripes</name>
    <dbReference type="NCBI Taxonomy" id="1818881"/>
    <lineage>
        <taxon>Bacteria</taxon>
        <taxon>Pseudomonadati</taxon>
        <taxon>Pseudomonadota</taxon>
        <taxon>Gammaproteobacteria</taxon>
        <taxon>Chromatiales</taxon>
        <taxon>Sedimenticolaceae</taxon>
        <taxon>Candidatus Thiodiazotropha</taxon>
    </lineage>
</organism>
<proteinExistence type="inferred from homology"/>
<dbReference type="CDD" id="cd03034">
    <property type="entry name" value="ArsC_ArsC"/>
    <property type="match status" value="1"/>
</dbReference>
<keyword evidence="6" id="KW-1185">Reference proteome</keyword>
<dbReference type="SUPFAM" id="SSF52833">
    <property type="entry name" value="Thioredoxin-like"/>
    <property type="match status" value="1"/>
</dbReference>